<gene>
    <name evidence="14" type="ORF">NQ317_004951</name>
</gene>
<dbReference type="SUPFAM" id="SSF52540">
    <property type="entry name" value="P-loop containing nucleoside triphosphate hydrolases"/>
    <property type="match status" value="1"/>
</dbReference>
<dbReference type="EC" id="3.6.4.13" evidence="3"/>
<evidence type="ECO:0000256" key="8">
    <source>
        <dbReference type="ARBA" id="ARBA00022840"/>
    </source>
</evidence>
<evidence type="ECO:0000256" key="11">
    <source>
        <dbReference type="ARBA" id="ARBA00048432"/>
    </source>
</evidence>
<organism evidence="14 15">
    <name type="scientific">Molorchus minor</name>
    <dbReference type="NCBI Taxonomy" id="1323400"/>
    <lineage>
        <taxon>Eukaryota</taxon>
        <taxon>Metazoa</taxon>
        <taxon>Ecdysozoa</taxon>
        <taxon>Arthropoda</taxon>
        <taxon>Hexapoda</taxon>
        <taxon>Insecta</taxon>
        <taxon>Pterygota</taxon>
        <taxon>Neoptera</taxon>
        <taxon>Endopterygota</taxon>
        <taxon>Coleoptera</taxon>
        <taxon>Polyphaga</taxon>
        <taxon>Cucujiformia</taxon>
        <taxon>Chrysomeloidea</taxon>
        <taxon>Cerambycidae</taxon>
        <taxon>Lamiinae</taxon>
        <taxon>Monochamini</taxon>
        <taxon>Molorchus</taxon>
    </lineage>
</organism>
<keyword evidence="15" id="KW-1185">Reference proteome</keyword>
<evidence type="ECO:0000256" key="1">
    <source>
        <dbReference type="ARBA" id="ARBA00004496"/>
    </source>
</evidence>
<evidence type="ECO:0000259" key="13">
    <source>
        <dbReference type="SMART" id="SM00487"/>
    </source>
</evidence>
<evidence type="ECO:0000256" key="4">
    <source>
        <dbReference type="ARBA" id="ARBA00022490"/>
    </source>
</evidence>
<keyword evidence="12" id="KW-1133">Transmembrane helix</keyword>
<comment type="catalytic activity">
    <reaction evidence="11">
        <text>ATP + H2O = ADP + phosphate + H(+)</text>
        <dbReference type="Rhea" id="RHEA:13065"/>
        <dbReference type="ChEBI" id="CHEBI:15377"/>
        <dbReference type="ChEBI" id="CHEBI:15378"/>
        <dbReference type="ChEBI" id="CHEBI:30616"/>
        <dbReference type="ChEBI" id="CHEBI:43474"/>
        <dbReference type="ChEBI" id="CHEBI:456216"/>
        <dbReference type="EC" id="3.6.4.12"/>
    </reaction>
    <physiologicalReaction direction="left-to-right" evidence="11">
        <dbReference type="Rhea" id="RHEA:13066"/>
    </physiologicalReaction>
</comment>
<evidence type="ECO:0000256" key="7">
    <source>
        <dbReference type="ARBA" id="ARBA00022806"/>
    </source>
</evidence>
<comment type="subcellular location">
    <subcellularLocation>
        <location evidence="1">Cytoplasm</location>
    </subcellularLocation>
</comment>
<feature type="domain" description="Helicase ATP-binding" evidence="13">
    <location>
        <begin position="425"/>
        <end position="693"/>
    </location>
</feature>
<keyword evidence="9" id="KW-0943">RNA-mediated gene silencing</keyword>
<dbReference type="Pfam" id="PF21633">
    <property type="entry name" value="MOV-10_Ig-like"/>
    <property type="match status" value="1"/>
</dbReference>
<sequence>MESRDCKICSSVEGNLGDEAIHNDSRQHRLNFLLYEWNKYRKSLGSDRHGIEIKISPKPVNGYLYNYEDVPKKGKHYLKMPPTMLLKHGNIIEFICKIKNIRKSGNVILTSAMLLHPYKLFSIYDLNSNLEGQYVALPPHAKYSVVVKFNVEHVVIGSFKIPVSFTFQTTGEKVETFTIYRAIIVSIEDNIIPELDTGKSPFTNNDWPRDVELLIPSATRSHLDSYCIPSNRSMYFYLGLQQTNRMNVEEIQQLSTIRKEMEPGFVTMKNYRQFWHNVIWIEEIAQTLMLQTYNMENVRVDKEGNWLKLEVPGLAEKRPSLIVGDMIDLRVHNDHRAYRGLIKKVNDKTIEIAHIDEELLNYIGMLPDIELDAKFVLNRLAYERMHQAVDQVVGNNTLSCLFPEPDLADRQVSEVVHVRDSEFCNQTIVGNYEQKTAVKKILNNTSLEVPYIVFGPPGTGKTVTIVEAILQIKRNTSKKILVCAPANAACDMLTEKLKEGCKKGELLRITSESVDAQNLNMHIVDYTNYDSDRQFNKVFAEDLVDYRIIVTTLILIGKYTGKYHPDVVFIDEAAQAKEPEATCAIGMLEKGKQIVLAGDPRQLGPSTASHIARGFGLEKSLLERLMELDLYKSNDSNFITMLKQNYRSHSTILRLPNQLFYNNQLMAMSAKSENDPLAKIFVFERIMGLYKQTAGNNCTGILGQAVEFCSVISKECREGRSPSYFNTKETQTVLMYIQALLKINLPKEDKVHPRQIGVVTPYIRQVSILMKIVAFVKVILIAFYLIQVYKIKELLRKNHLEEVEVGTTETFQGREKRIIIISSVRAQKDLLLYDKQYDLGFVKHKKRFNVAVTRAMSKLIIIGCAYVLEHDSHWQAYMNLCEELGTFCGAPRARRTQEVMDDITRKFGAVKLIDSQHDH</sequence>
<comment type="similarity">
    <text evidence="2">Belongs to the DNA2/NAM7 helicase family. SDE3 subfamily.</text>
</comment>
<dbReference type="PANTHER" id="PTHR45418">
    <property type="entry name" value="CANCER/TESTIS ANTIGEN 55"/>
    <property type="match status" value="1"/>
</dbReference>
<keyword evidence="4" id="KW-0963">Cytoplasm</keyword>
<dbReference type="InterPro" id="IPR026122">
    <property type="entry name" value="MOV-10/SDE3_DEXXQ/H-box"/>
</dbReference>
<protein>
    <recommendedName>
        <fullName evidence="3">RNA helicase</fullName>
        <ecNumber evidence="3">3.6.4.13</ecNumber>
    </recommendedName>
</protein>
<evidence type="ECO:0000313" key="15">
    <source>
        <dbReference type="Proteomes" id="UP001162164"/>
    </source>
</evidence>
<evidence type="ECO:0000256" key="3">
    <source>
        <dbReference type="ARBA" id="ARBA00012552"/>
    </source>
</evidence>
<dbReference type="SMART" id="SM00487">
    <property type="entry name" value="DEXDc"/>
    <property type="match status" value="1"/>
</dbReference>
<dbReference type="EMBL" id="JAPWTJ010000028">
    <property type="protein sequence ID" value="KAJ8984692.1"/>
    <property type="molecule type" value="Genomic_DNA"/>
</dbReference>
<keyword evidence="5" id="KW-0547">Nucleotide-binding</keyword>
<evidence type="ECO:0000256" key="5">
    <source>
        <dbReference type="ARBA" id="ARBA00022741"/>
    </source>
</evidence>
<dbReference type="Gene3D" id="3.40.50.300">
    <property type="entry name" value="P-loop containing nucleotide triphosphate hydrolases"/>
    <property type="match status" value="2"/>
</dbReference>
<keyword evidence="12" id="KW-0472">Membrane</keyword>
<dbReference type="InterPro" id="IPR041679">
    <property type="entry name" value="DNA2/NAM7-like_C"/>
</dbReference>
<comment type="caution">
    <text evidence="14">The sequence shown here is derived from an EMBL/GenBank/DDBJ whole genome shotgun (WGS) entry which is preliminary data.</text>
</comment>
<keyword evidence="8" id="KW-0067">ATP-binding</keyword>
<keyword evidence="12" id="KW-0812">Transmembrane</keyword>
<dbReference type="CDD" id="cd18808">
    <property type="entry name" value="SF1_C_Upf1"/>
    <property type="match status" value="1"/>
</dbReference>
<keyword evidence="6" id="KW-0378">Hydrolase</keyword>
<proteinExistence type="inferred from homology"/>
<dbReference type="InterPro" id="IPR049080">
    <property type="entry name" value="MOV-10-like_beta-barrel"/>
</dbReference>
<dbReference type="InterPro" id="IPR027417">
    <property type="entry name" value="P-loop_NTPase"/>
</dbReference>
<dbReference type="Pfam" id="PF13087">
    <property type="entry name" value="AAA_12"/>
    <property type="match status" value="2"/>
</dbReference>
<evidence type="ECO:0000256" key="12">
    <source>
        <dbReference type="SAM" id="Phobius"/>
    </source>
</evidence>
<dbReference type="Pfam" id="PF13086">
    <property type="entry name" value="AAA_11"/>
    <property type="match status" value="2"/>
</dbReference>
<dbReference type="Proteomes" id="UP001162164">
    <property type="component" value="Unassembled WGS sequence"/>
</dbReference>
<name>A0ABQ9K3X1_9CUCU</name>
<dbReference type="InterPro" id="IPR047187">
    <property type="entry name" value="SF1_C_Upf1"/>
</dbReference>
<evidence type="ECO:0000313" key="14">
    <source>
        <dbReference type="EMBL" id="KAJ8984692.1"/>
    </source>
</evidence>
<reference evidence="14" key="1">
    <citation type="journal article" date="2023" name="Insect Mol. Biol.">
        <title>Genome sequencing provides insights into the evolution of gene families encoding plant cell wall-degrading enzymes in longhorned beetles.</title>
        <authorList>
            <person name="Shin N.R."/>
            <person name="Okamura Y."/>
            <person name="Kirsch R."/>
            <person name="Pauchet Y."/>
        </authorList>
    </citation>
    <scope>NUCLEOTIDE SEQUENCE</scope>
    <source>
        <strain evidence="14">MMC_N1</strain>
    </source>
</reference>
<evidence type="ECO:0000256" key="2">
    <source>
        <dbReference type="ARBA" id="ARBA00005601"/>
    </source>
</evidence>
<dbReference type="InterPro" id="IPR049077">
    <property type="entry name" value="MOV-10_Ig-like"/>
</dbReference>
<dbReference type="Pfam" id="PF21634">
    <property type="entry name" value="MOV-10_beta-barrel"/>
    <property type="match status" value="1"/>
</dbReference>
<accession>A0ABQ9K3X1</accession>
<evidence type="ECO:0000256" key="10">
    <source>
        <dbReference type="ARBA" id="ARBA00047984"/>
    </source>
</evidence>
<evidence type="ECO:0000256" key="9">
    <source>
        <dbReference type="ARBA" id="ARBA00023158"/>
    </source>
</evidence>
<feature type="transmembrane region" description="Helical" evidence="12">
    <location>
        <begin position="768"/>
        <end position="786"/>
    </location>
</feature>
<comment type="catalytic activity">
    <reaction evidence="10">
        <text>ATP + H2O = ADP + phosphate + H(+)</text>
        <dbReference type="Rhea" id="RHEA:13065"/>
        <dbReference type="ChEBI" id="CHEBI:15377"/>
        <dbReference type="ChEBI" id="CHEBI:15378"/>
        <dbReference type="ChEBI" id="CHEBI:30616"/>
        <dbReference type="ChEBI" id="CHEBI:43474"/>
        <dbReference type="ChEBI" id="CHEBI:456216"/>
        <dbReference type="EC" id="3.6.4.13"/>
    </reaction>
</comment>
<dbReference type="InterPro" id="IPR041677">
    <property type="entry name" value="DNA2/NAM7_AAA_11"/>
</dbReference>
<dbReference type="InterPro" id="IPR014001">
    <property type="entry name" value="Helicase_ATP-bd"/>
</dbReference>
<dbReference type="CDD" id="cd18038">
    <property type="entry name" value="DEXXQc_Helz-like"/>
    <property type="match status" value="1"/>
</dbReference>
<keyword evidence="7" id="KW-0347">Helicase</keyword>
<dbReference type="PANTHER" id="PTHR45418:SF1">
    <property type="entry name" value="CANCER_TESTIS ANTIGEN 55"/>
    <property type="match status" value="1"/>
</dbReference>
<evidence type="ECO:0000256" key="6">
    <source>
        <dbReference type="ARBA" id="ARBA00022801"/>
    </source>
</evidence>